<dbReference type="InterPro" id="IPR016047">
    <property type="entry name" value="M23ase_b-sheet_dom"/>
</dbReference>
<dbReference type="InterPro" id="IPR011055">
    <property type="entry name" value="Dup_hybrid_motif"/>
</dbReference>
<proteinExistence type="predicted"/>
<evidence type="ECO:0000313" key="7">
    <source>
        <dbReference type="Proteomes" id="UP000838308"/>
    </source>
</evidence>
<dbReference type="SUPFAM" id="SSF51261">
    <property type="entry name" value="Duplicated hybrid motif"/>
    <property type="match status" value="1"/>
</dbReference>
<protein>
    <recommendedName>
        <fullName evidence="8">Peptidase M23</fullName>
    </recommendedName>
</protein>
<feature type="domain" description="M23ase beta-sheet core" evidence="4">
    <location>
        <begin position="319"/>
        <end position="416"/>
    </location>
</feature>
<organism evidence="6 7">
    <name type="scientific">Neobacillus rhizosphaerae</name>
    <dbReference type="NCBI Taxonomy" id="2880965"/>
    <lineage>
        <taxon>Bacteria</taxon>
        <taxon>Bacillati</taxon>
        <taxon>Bacillota</taxon>
        <taxon>Bacilli</taxon>
        <taxon>Bacillales</taxon>
        <taxon>Bacillaceae</taxon>
        <taxon>Neobacillus</taxon>
    </lineage>
</organism>
<feature type="domain" description="Peptidoglycan hydrolase PcsB coiled-coil" evidence="5">
    <location>
        <begin position="110"/>
        <end position="183"/>
    </location>
</feature>
<evidence type="ECO:0000256" key="3">
    <source>
        <dbReference type="SAM" id="MobiDB-lite"/>
    </source>
</evidence>
<dbReference type="InterPro" id="IPR057309">
    <property type="entry name" value="PcsB_CC"/>
</dbReference>
<feature type="compositionally biased region" description="Gly residues" evidence="3">
    <location>
        <begin position="280"/>
        <end position="289"/>
    </location>
</feature>
<name>A0ABN8KW50_9BACI</name>
<dbReference type="CDD" id="cd12797">
    <property type="entry name" value="M23_peptidase"/>
    <property type="match status" value="1"/>
</dbReference>
<evidence type="ECO:0000259" key="5">
    <source>
        <dbReference type="Pfam" id="PF24568"/>
    </source>
</evidence>
<feature type="region of interest" description="Disordered" evidence="3">
    <location>
        <begin position="267"/>
        <end position="315"/>
    </location>
</feature>
<evidence type="ECO:0000256" key="1">
    <source>
        <dbReference type="ARBA" id="ARBA00022729"/>
    </source>
</evidence>
<keyword evidence="1" id="KW-0732">Signal</keyword>
<evidence type="ECO:0000313" key="6">
    <source>
        <dbReference type="EMBL" id="CAH2716854.1"/>
    </source>
</evidence>
<dbReference type="PANTHER" id="PTHR21666:SF270">
    <property type="entry name" value="MUREIN HYDROLASE ACTIVATOR ENVC"/>
    <property type="match status" value="1"/>
</dbReference>
<evidence type="ECO:0000259" key="4">
    <source>
        <dbReference type="Pfam" id="PF01551"/>
    </source>
</evidence>
<dbReference type="Gene3D" id="6.10.250.3150">
    <property type="match status" value="1"/>
</dbReference>
<gene>
    <name evidence="6" type="ORF">BACCIP111895_04042</name>
</gene>
<evidence type="ECO:0008006" key="8">
    <source>
        <dbReference type="Google" id="ProtNLM"/>
    </source>
</evidence>
<sequence>MKKTVITLAMAVTVGLGTIFGAIPTKIEAASISKLKDEQNKVHEQRSDIKSDINQANDKISNLQGQQADVKSEMKRLDFAIGDATAKIDDKTAKIGETKTQIAKLEEETKILKERIAKRNLLLKDRARSYQETGGMVNYLDVLMGSTSFSDFIDRANAVATIMEADQDIIKLHEADKTELEKKQTQVEKDLASLKKMLADLESMNQRLSAQKAEKDKLLGSLKSQENEIHEGMMDLKEQEQILGSQEAAIQKAIKLEQEAQARAAAEAAEAAKNNSTNGGSSGGSGGSSGATPGVSSGFWTQPAQGHRSSGFGGRSDGMHYGVDIANRTKVPILAAADGVVIKSYYSSSYGNCIFISHSYNGQVFTTVYAHMSSRMVGDGAVVKKGQQIGVMGNTGASEGQHLHFELHNGPWTQDKHNAINPAGIVPLP</sequence>
<dbReference type="RefSeq" id="WP_248737091.1">
    <property type="nucleotide sequence ID" value="NZ_CALBWS010000034.1"/>
</dbReference>
<keyword evidence="2" id="KW-0175">Coiled coil</keyword>
<feature type="coiled-coil region" evidence="2">
    <location>
        <begin position="46"/>
        <end position="115"/>
    </location>
</feature>
<dbReference type="InterPro" id="IPR050570">
    <property type="entry name" value="Cell_wall_metabolism_enzyme"/>
</dbReference>
<feature type="coiled-coil region" evidence="2">
    <location>
        <begin position="163"/>
        <end position="228"/>
    </location>
</feature>
<feature type="compositionally biased region" description="Polar residues" evidence="3">
    <location>
        <begin position="299"/>
        <end position="308"/>
    </location>
</feature>
<dbReference type="Proteomes" id="UP000838308">
    <property type="component" value="Unassembled WGS sequence"/>
</dbReference>
<dbReference type="PANTHER" id="PTHR21666">
    <property type="entry name" value="PEPTIDASE-RELATED"/>
    <property type="match status" value="1"/>
</dbReference>
<dbReference type="Pfam" id="PF01551">
    <property type="entry name" value="Peptidase_M23"/>
    <property type="match status" value="1"/>
</dbReference>
<reference evidence="6" key="1">
    <citation type="submission" date="2022-04" db="EMBL/GenBank/DDBJ databases">
        <authorList>
            <person name="Criscuolo A."/>
        </authorList>
    </citation>
    <scope>NUCLEOTIDE SEQUENCE</scope>
    <source>
        <strain evidence="6">CIP111895</strain>
    </source>
</reference>
<dbReference type="Gene3D" id="2.70.70.10">
    <property type="entry name" value="Glucose Permease (Domain IIA)"/>
    <property type="match status" value="1"/>
</dbReference>
<dbReference type="Pfam" id="PF24568">
    <property type="entry name" value="CC_PcsB"/>
    <property type="match status" value="1"/>
</dbReference>
<dbReference type="EMBL" id="CALBWS010000034">
    <property type="protein sequence ID" value="CAH2716854.1"/>
    <property type="molecule type" value="Genomic_DNA"/>
</dbReference>
<accession>A0ABN8KW50</accession>
<keyword evidence="7" id="KW-1185">Reference proteome</keyword>
<comment type="caution">
    <text evidence="6">The sequence shown here is derived from an EMBL/GenBank/DDBJ whole genome shotgun (WGS) entry which is preliminary data.</text>
</comment>
<evidence type="ECO:0000256" key="2">
    <source>
        <dbReference type="SAM" id="Coils"/>
    </source>
</evidence>